<dbReference type="KEGG" id="vin:AKJ08_1222"/>
<feature type="domain" description="VanZ-like" evidence="1">
    <location>
        <begin position="26"/>
        <end position="122"/>
    </location>
</feature>
<name>A0A0K1PBD4_9BACT</name>
<evidence type="ECO:0000313" key="3">
    <source>
        <dbReference type="Proteomes" id="UP000055590"/>
    </source>
</evidence>
<dbReference type="InterPro" id="IPR006976">
    <property type="entry name" value="VanZ-like"/>
</dbReference>
<proteinExistence type="predicted"/>
<dbReference type="NCBIfam" id="NF037970">
    <property type="entry name" value="vanZ_1"/>
    <property type="match status" value="1"/>
</dbReference>
<sequence>MFYAGLIFYFSAQTTLPKVGLLSMLKRAFEASLFSGWIGFDKLEHFTEYAGFGFLIARALRFVGPTSMSTLRGWGVTVALGAAFGVSDEIHQYFVPGRDSSIFDVAADTLGTAFGAMVWVVFARLTRPLMGRSAPGSGRAAI</sequence>
<accession>A0A0K1PBD4</accession>
<reference evidence="2 3" key="1">
    <citation type="submission" date="2015-08" db="EMBL/GenBank/DDBJ databases">
        <authorList>
            <person name="Babu N.S."/>
            <person name="Beckwith C.J."/>
            <person name="Beseler K.G."/>
            <person name="Brison A."/>
            <person name="Carone J.V."/>
            <person name="Caskin T.P."/>
            <person name="Diamond M."/>
            <person name="Durham M.E."/>
            <person name="Foxe J.M."/>
            <person name="Go M."/>
            <person name="Henderson B.A."/>
            <person name="Jones I.B."/>
            <person name="McGettigan J.A."/>
            <person name="Micheletti S.J."/>
            <person name="Nasrallah M.E."/>
            <person name="Ortiz D."/>
            <person name="Piller C.R."/>
            <person name="Privatt S.R."/>
            <person name="Schneider S.L."/>
            <person name="Sharp S."/>
            <person name="Smith T.C."/>
            <person name="Stanton J.D."/>
            <person name="Ullery H.E."/>
            <person name="Wilson R.J."/>
            <person name="Serrano M.G."/>
            <person name="Buck G."/>
            <person name="Lee V."/>
            <person name="Wang Y."/>
            <person name="Carvalho R."/>
            <person name="Voegtly L."/>
            <person name="Shi R."/>
            <person name="Duckworth R."/>
            <person name="Johnson A."/>
            <person name="Loviza R."/>
            <person name="Walstead R."/>
            <person name="Shah Z."/>
            <person name="Kiflezghi M."/>
            <person name="Wade K."/>
            <person name="Ball S.L."/>
            <person name="Bradley K.W."/>
            <person name="Asai D.J."/>
            <person name="Bowman C.A."/>
            <person name="Russell D.A."/>
            <person name="Pope W.H."/>
            <person name="Jacobs-Sera D."/>
            <person name="Hendrix R.W."/>
            <person name="Hatfull G.F."/>
        </authorList>
    </citation>
    <scope>NUCLEOTIDE SEQUENCE [LARGE SCALE GENOMIC DNA]</scope>
    <source>
        <strain evidence="2 3">DSM 27710</strain>
    </source>
</reference>
<evidence type="ECO:0000313" key="2">
    <source>
        <dbReference type="EMBL" id="AKU90835.1"/>
    </source>
</evidence>
<keyword evidence="3" id="KW-1185">Reference proteome</keyword>
<dbReference type="EMBL" id="CP012332">
    <property type="protein sequence ID" value="AKU90835.1"/>
    <property type="molecule type" value="Genomic_DNA"/>
</dbReference>
<evidence type="ECO:0000259" key="1">
    <source>
        <dbReference type="Pfam" id="PF04892"/>
    </source>
</evidence>
<gene>
    <name evidence="2" type="ORF">AKJ08_1222</name>
</gene>
<dbReference type="Pfam" id="PF04892">
    <property type="entry name" value="VanZ"/>
    <property type="match status" value="1"/>
</dbReference>
<organism evidence="2 3">
    <name type="scientific">Vulgatibacter incomptus</name>
    <dbReference type="NCBI Taxonomy" id="1391653"/>
    <lineage>
        <taxon>Bacteria</taxon>
        <taxon>Pseudomonadati</taxon>
        <taxon>Myxococcota</taxon>
        <taxon>Myxococcia</taxon>
        <taxon>Myxococcales</taxon>
        <taxon>Cystobacterineae</taxon>
        <taxon>Vulgatibacteraceae</taxon>
        <taxon>Vulgatibacter</taxon>
    </lineage>
</organism>
<protein>
    <recommendedName>
        <fullName evidence="1">VanZ-like domain-containing protein</fullName>
    </recommendedName>
</protein>
<dbReference type="AlphaFoldDB" id="A0A0K1PBD4"/>
<dbReference type="Proteomes" id="UP000055590">
    <property type="component" value="Chromosome"/>
</dbReference>